<comment type="cofactor">
    <cofactor evidence="9">
        <name>Zn(2+)</name>
        <dbReference type="ChEBI" id="CHEBI:29105"/>
    </cofactor>
    <text evidence="9">Binds 1 zinc ion per subunit.</text>
</comment>
<evidence type="ECO:0000256" key="1">
    <source>
        <dbReference type="ARBA" id="ARBA00000348"/>
    </source>
</evidence>
<keyword evidence="4 9" id="KW-0963">Cytoplasm</keyword>
<organism evidence="11 12">
    <name type="scientific">Nitrospina watsonii</name>
    <dbReference type="NCBI Taxonomy" id="1323948"/>
    <lineage>
        <taxon>Bacteria</taxon>
        <taxon>Pseudomonadati</taxon>
        <taxon>Nitrospinota/Tectimicrobiota group</taxon>
        <taxon>Nitrospinota</taxon>
        <taxon>Nitrospinia</taxon>
        <taxon>Nitrospinales</taxon>
        <taxon>Nitrospinaceae</taxon>
        <taxon>Nitrospina</taxon>
    </lineage>
</organism>
<evidence type="ECO:0000256" key="7">
    <source>
        <dbReference type="ARBA" id="ARBA00023235"/>
    </source>
</evidence>
<feature type="binding site" evidence="9">
    <location>
        <begin position="116"/>
        <end position="118"/>
    </location>
    <ligand>
        <name>substrate</name>
    </ligand>
</feature>
<feature type="binding site" evidence="9">
    <location>
        <begin position="90"/>
        <end position="91"/>
    </location>
    <ligand>
        <name>substrate</name>
    </ligand>
</feature>
<feature type="binding site" evidence="9">
    <location>
        <begin position="48"/>
        <end position="50"/>
    </location>
    <ligand>
        <name>substrate</name>
    </ligand>
</feature>
<keyword evidence="12" id="KW-1185">Reference proteome</keyword>
<evidence type="ECO:0000256" key="8">
    <source>
        <dbReference type="ARBA" id="ARBA00023277"/>
    </source>
</evidence>
<evidence type="ECO:0000259" key="10">
    <source>
        <dbReference type="PROSITE" id="PS51464"/>
    </source>
</evidence>
<dbReference type="HAMAP" id="MF_00067">
    <property type="entry name" value="GmhA"/>
    <property type="match status" value="1"/>
</dbReference>
<evidence type="ECO:0000256" key="6">
    <source>
        <dbReference type="ARBA" id="ARBA00022833"/>
    </source>
</evidence>
<feature type="domain" description="SIS" evidence="10">
    <location>
        <begin position="33"/>
        <end position="186"/>
    </location>
</feature>
<feature type="binding site" evidence="9">
    <location>
        <position position="61"/>
    </location>
    <ligand>
        <name>Zn(2+)</name>
        <dbReference type="ChEBI" id="CHEBI:29105"/>
    </ligand>
</feature>
<dbReference type="RefSeq" id="WP_282010122.1">
    <property type="nucleotide sequence ID" value="NZ_OX336137.1"/>
</dbReference>
<sequence>MDSIKAALNASADLKRQVADTLAEDIHNAIEQVRRSFESGGKLLLMGNGGSAADAQHLAAEFIGRYKLERNPVPAIALTVDASILTCIGNDYSFDDVFARQVKGLARKEDTVLAISTSGNSGNVIRAVEEAKKIGAATIGFLGKGGGKLKDMVDIPIVVPSADTARIQEVHITIGHILCETLDREF</sequence>
<protein>
    <recommendedName>
        <fullName evidence="9">Phosphoheptose isomerase</fullName>
        <ecNumber evidence="9">5.3.1.28</ecNumber>
    </recommendedName>
    <alternativeName>
        <fullName evidence="9">Sedoheptulose 7-phosphate isomerase</fullName>
    </alternativeName>
</protein>
<dbReference type="CDD" id="cd05006">
    <property type="entry name" value="SIS_GmhA"/>
    <property type="match status" value="1"/>
</dbReference>
<dbReference type="GO" id="GO:0016853">
    <property type="term" value="F:isomerase activity"/>
    <property type="evidence" value="ECO:0007669"/>
    <property type="project" value="UniProtKB-KW"/>
</dbReference>
<dbReference type="InterPro" id="IPR035461">
    <property type="entry name" value="GmhA/DiaA"/>
</dbReference>
<dbReference type="Proteomes" id="UP001157733">
    <property type="component" value="Chromosome"/>
</dbReference>
<feature type="binding site" evidence="9">
    <location>
        <position position="57"/>
    </location>
    <ligand>
        <name>Zn(2+)</name>
        <dbReference type="ChEBI" id="CHEBI:29105"/>
    </ligand>
</feature>
<dbReference type="InterPro" id="IPR050099">
    <property type="entry name" value="SIS_GmhA/DiaA_subfam"/>
</dbReference>
<evidence type="ECO:0000256" key="9">
    <source>
        <dbReference type="HAMAP-Rule" id="MF_00067"/>
    </source>
</evidence>
<dbReference type="InterPro" id="IPR004515">
    <property type="entry name" value="Phosphoheptose_Isoase"/>
</dbReference>
<comment type="function">
    <text evidence="9">Catalyzes the isomerization of sedoheptulose 7-phosphate in D-glycero-D-manno-heptose 7-phosphate.</text>
</comment>
<dbReference type="InterPro" id="IPR001347">
    <property type="entry name" value="SIS_dom"/>
</dbReference>
<evidence type="ECO:0000256" key="5">
    <source>
        <dbReference type="ARBA" id="ARBA00022723"/>
    </source>
</evidence>
<dbReference type="EMBL" id="OX336137">
    <property type="protein sequence ID" value="CAI2717163.1"/>
    <property type="molecule type" value="Genomic_DNA"/>
</dbReference>
<dbReference type="Gene3D" id="3.40.50.10490">
    <property type="entry name" value="Glucose-6-phosphate isomerase like protein, domain 1"/>
    <property type="match status" value="1"/>
</dbReference>
<dbReference type="EC" id="5.3.1.28" evidence="9"/>
<feature type="binding site" evidence="9">
    <location>
        <position position="168"/>
    </location>
    <ligand>
        <name>substrate</name>
    </ligand>
</feature>
<feature type="binding site" evidence="9">
    <location>
        <position position="121"/>
    </location>
    <ligand>
        <name>substrate</name>
    </ligand>
</feature>
<reference evidence="11 12" key="1">
    <citation type="submission" date="2022-09" db="EMBL/GenBank/DDBJ databases">
        <authorList>
            <person name="Kop L."/>
        </authorList>
    </citation>
    <scope>NUCLEOTIDE SEQUENCE [LARGE SCALE GENOMIC DNA]</scope>
    <source>
        <strain evidence="11 12">347</strain>
    </source>
</reference>
<comment type="pathway">
    <text evidence="9">Carbohydrate biosynthesis; D-glycero-D-manno-heptose 7-phosphate biosynthesis; D-glycero-alpha-D-manno-heptose 7-phosphate and D-glycero-beta-D-manno-heptose 7-phosphate from sedoheptulose 7-phosphate: step 1/1.</text>
</comment>
<evidence type="ECO:0000256" key="2">
    <source>
        <dbReference type="ARBA" id="ARBA00004496"/>
    </source>
</evidence>
<evidence type="ECO:0000256" key="4">
    <source>
        <dbReference type="ARBA" id="ARBA00022490"/>
    </source>
</evidence>
<keyword evidence="8 9" id="KW-0119">Carbohydrate metabolism</keyword>
<accession>A0ABN8VYE5</accession>
<dbReference type="InterPro" id="IPR046348">
    <property type="entry name" value="SIS_dom_sf"/>
</dbReference>
<keyword evidence="7 9" id="KW-0413">Isomerase</keyword>
<dbReference type="PROSITE" id="PS51464">
    <property type="entry name" value="SIS"/>
    <property type="match status" value="1"/>
</dbReference>
<comment type="subcellular location">
    <subcellularLocation>
        <location evidence="2 9">Cytoplasm</location>
    </subcellularLocation>
</comment>
<evidence type="ECO:0000313" key="11">
    <source>
        <dbReference type="EMBL" id="CAI2717163.1"/>
    </source>
</evidence>
<dbReference type="Pfam" id="PF13580">
    <property type="entry name" value="SIS_2"/>
    <property type="match status" value="1"/>
</dbReference>
<keyword evidence="6 9" id="KW-0862">Zinc</keyword>
<comment type="miscellaneous">
    <text evidence="9">The reaction produces a racemic mixture of D-glycero-alpha-D-manno-heptose 7-phosphate and D-glycero-beta-D-manno-heptose 7-phosphate.</text>
</comment>
<evidence type="ECO:0000313" key="12">
    <source>
        <dbReference type="Proteomes" id="UP001157733"/>
    </source>
</evidence>
<comment type="catalytic activity">
    <reaction evidence="1 9">
        <text>2 D-sedoheptulose 7-phosphate = D-glycero-alpha-D-manno-heptose 7-phosphate + D-glycero-beta-D-manno-heptose 7-phosphate</text>
        <dbReference type="Rhea" id="RHEA:27489"/>
        <dbReference type="ChEBI" id="CHEBI:57483"/>
        <dbReference type="ChEBI" id="CHEBI:60203"/>
        <dbReference type="ChEBI" id="CHEBI:60204"/>
        <dbReference type="EC" id="5.3.1.28"/>
    </reaction>
</comment>
<feature type="binding site" evidence="9">
    <location>
        <position position="168"/>
    </location>
    <ligand>
        <name>Zn(2+)</name>
        <dbReference type="ChEBI" id="CHEBI:29105"/>
    </ligand>
</feature>
<evidence type="ECO:0000256" key="3">
    <source>
        <dbReference type="ARBA" id="ARBA00009894"/>
    </source>
</evidence>
<keyword evidence="5 9" id="KW-0479">Metal-binding</keyword>
<gene>
    <name evidence="9 11" type="primary">gmhA</name>
    <name evidence="11" type="ORF">NSPWAT_0304</name>
</gene>
<dbReference type="PANTHER" id="PTHR30390">
    <property type="entry name" value="SEDOHEPTULOSE 7-PHOSPHATE ISOMERASE / DNAA INITIATOR-ASSOCIATING FACTOR FOR REPLICATION INITIATION"/>
    <property type="match status" value="1"/>
</dbReference>
<feature type="binding site" evidence="9">
    <location>
        <position position="176"/>
    </location>
    <ligand>
        <name>Zn(2+)</name>
        <dbReference type="ChEBI" id="CHEBI:29105"/>
    </ligand>
</feature>
<comment type="similarity">
    <text evidence="3 9">Belongs to the SIS family. GmhA subfamily.</text>
</comment>
<dbReference type="SUPFAM" id="SSF53697">
    <property type="entry name" value="SIS domain"/>
    <property type="match status" value="1"/>
</dbReference>
<name>A0ABN8VYE5_9BACT</name>
<feature type="binding site" evidence="9">
    <location>
        <position position="61"/>
    </location>
    <ligand>
        <name>substrate</name>
    </ligand>
</feature>
<proteinExistence type="inferred from homology"/>